<protein>
    <submittedName>
        <fullName evidence="1">Uncharacterized protein</fullName>
    </submittedName>
</protein>
<dbReference type="EMBL" id="MBPK01000046">
    <property type="protein sequence ID" value="PKT79754.1"/>
    <property type="molecule type" value="Genomic_DNA"/>
</dbReference>
<dbReference type="AlphaFoldDB" id="A0A2N3PH99"/>
<dbReference type="GeneID" id="97290512"/>
<evidence type="ECO:0000313" key="1">
    <source>
        <dbReference type="EMBL" id="PKT79754.1"/>
    </source>
</evidence>
<accession>A0A2N3PH99</accession>
<organism evidence="1 2">
    <name type="scientific">Helicobacter winghamensis</name>
    <dbReference type="NCBI Taxonomy" id="157268"/>
    <lineage>
        <taxon>Bacteria</taxon>
        <taxon>Pseudomonadati</taxon>
        <taxon>Campylobacterota</taxon>
        <taxon>Epsilonproteobacteria</taxon>
        <taxon>Campylobacterales</taxon>
        <taxon>Helicobacteraceae</taxon>
        <taxon>Helicobacter</taxon>
    </lineage>
</organism>
<dbReference type="Proteomes" id="UP000233350">
    <property type="component" value="Unassembled WGS sequence"/>
</dbReference>
<comment type="caution">
    <text evidence="1">The sequence shown here is derived from an EMBL/GenBank/DDBJ whole genome shotgun (WGS) entry which is preliminary data.</text>
</comment>
<evidence type="ECO:0000313" key="2">
    <source>
        <dbReference type="Proteomes" id="UP000233350"/>
    </source>
</evidence>
<sequence>MSTRYFDNDQMCFLSTPSPDSYYGEEITDICGKPMENFIGSGESNIEKSNMRALTNCTKREINQKEIEFILEIGKFCFLCNDYKKKKNIFVEKIGFNVQNGANVIKKSNNEKYVFFSYKTTNINESLPCNYEVYMSERDGSIKRLSFFSTTQQTEALYPINPLNLCLILLSIYIDINNLTVENQAYFISTILCDKNLSSIKSEIIKMPTFAEIDRILKIK</sequence>
<reference evidence="1 2" key="1">
    <citation type="submission" date="2016-07" db="EMBL/GenBank/DDBJ databases">
        <title>Detection of Helicobacter winghamensis from caecal content of red fox (Vulpes vulpes).</title>
        <authorList>
            <person name="Zanoni R.G."/>
            <person name="Florio D."/>
            <person name="Caffara M."/>
            <person name="Renzi M."/>
            <person name="Parisi A."/>
            <person name="Pasquali F."/>
            <person name="Manfreda G."/>
        </authorList>
    </citation>
    <scope>NUCLEOTIDE SEQUENCE [LARGE SCALE GENOMIC DNA]</scope>
    <source>
        <strain evidence="1 2">295_13</strain>
    </source>
</reference>
<proteinExistence type="predicted"/>
<keyword evidence="2" id="KW-1185">Reference proteome</keyword>
<name>A0A2N3PH99_9HELI</name>
<dbReference type="RefSeq" id="WP_040498769.1">
    <property type="nucleotide sequence ID" value="NZ_CABKOI010000019.1"/>
</dbReference>
<gene>
    <name evidence="1" type="ORF">BCM31_05375</name>
</gene>